<dbReference type="GO" id="GO:0016787">
    <property type="term" value="F:hydrolase activity"/>
    <property type="evidence" value="ECO:0007669"/>
    <property type="project" value="UniProtKB-KW"/>
</dbReference>
<dbReference type="InterPro" id="IPR023214">
    <property type="entry name" value="HAD_sf"/>
</dbReference>
<reference evidence="1 2" key="1">
    <citation type="submission" date="2019-08" db="EMBL/GenBank/DDBJ databases">
        <title>Luteimonas viscosus sp. nov., isolated from soil of a sunflower field.</title>
        <authorList>
            <person name="Jianli Z."/>
            <person name="Ying Z."/>
        </authorList>
    </citation>
    <scope>NUCLEOTIDE SEQUENCE [LARGE SCALE GENOMIC DNA]</scope>
    <source>
        <strain evidence="1 2">XBU10</strain>
    </source>
</reference>
<dbReference type="SUPFAM" id="SSF56784">
    <property type="entry name" value="HAD-like"/>
    <property type="match status" value="1"/>
</dbReference>
<dbReference type="Gene3D" id="3.40.50.1000">
    <property type="entry name" value="HAD superfamily/HAD-like"/>
    <property type="match status" value="1"/>
</dbReference>
<name>A0A5D4XR83_9GAMM</name>
<protein>
    <submittedName>
        <fullName evidence="1">Hydrolase</fullName>
    </submittedName>
</protein>
<keyword evidence="1" id="KW-0378">Hydrolase</keyword>
<dbReference type="EMBL" id="VTFT01000001">
    <property type="protein sequence ID" value="TYT26475.1"/>
    <property type="molecule type" value="Genomic_DNA"/>
</dbReference>
<accession>A0A5D4XR83</accession>
<evidence type="ECO:0000313" key="1">
    <source>
        <dbReference type="EMBL" id="TYT26475.1"/>
    </source>
</evidence>
<dbReference type="AlphaFoldDB" id="A0A5D4XR83"/>
<dbReference type="OrthoDB" id="517203at2"/>
<organism evidence="1 2">
    <name type="scientific">Luteimonas viscosa</name>
    <dbReference type="NCBI Taxonomy" id="1132694"/>
    <lineage>
        <taxon>Bacteria</taxon>
        <taxon>Pseudomonadati</taxon>
        <taxon>Pseudomonadota</taxon>
        <taxon>Gammaproteobacteria</taxon>
        <taxon>Lysobacterales</taxon>
        <taxon>Lysobacteraceae</taxon>
        <taxon>Luteimonas</taxon>
    </lineage>
</organism>
<comment type="caution">
    <text evidence="1">The sequence shown here is derived from an EMBL/GenBank/DDBJ whole genome shotgun (WGS) entry which is preliminary data.</text>
</comment>
<sequence length="99" mass="10938">MRQRVIFVDVDDTLVRSVGTKRIPMPNVIADVRSLYESGAALYLWSSGGGEYARLSAVELGIEDCFQAFLPKPDAYVDDQEVSEWRYCKHVLPGNAGGA</sequence>
<dbReference type="Proteomes" id="UP000324973">
    <property type="component" value="Unassembled WGS sequence"/>
</dbReference>
<gene>
    <name evidence="1" type="ORF">FZO89_09520</name>
</gene>
<keyword evidence="2" id="KW-1185">Reference proteome</keyword>
<evidence type="ECO:0000313" key="2">
    <source>
        <dbReference type="Proteomes" id="UP000324973"/>
    </source>
</evidence>
<dbReference type="InterPro" id="IPR036412">
    <property type="entry name" value="HAD-like_sf"/>
</dbReference>
<proteinExistence type="predicted"/>